<dbReference type="Proteomes" id="UP000002215">
    <property type="component" value="Chromosome"/>
</dbReference>
<feature type="chain" id="PRO_5036757460" evidence="1">
    <location>
        <begin position="19"/>
        <end position="228"/>
    </location>
</feature>
<evidence type="ECO:0000313" key="2">
    <source>
        <dbReference type="EMBL" id="ACU59940.1"/>
    </source>
</evidence>
<sequence length="228" mass="26627">MKKLLFLIVTFLAAPSFAQDNSTLHQYDMHLQQKIRRVDDLIRQRILRSLNRLIVDEQRMKKRLMKSDVAAAQRIFDMGIDSMVAFRARSEKLAVVTGEITHSYNSYLDTLQVAARFLSSSRELRRYVDQLRNAVGISEQIGDYLYKRQYVLKEQLSPYPSFTKDLQRLNKQAYYYRAQIRELSCTILEMGQPELHMMSLLRASSTFRDFFKQHSVLAGVPAVSFNND</sequence>
<keyword evidence="1" id="KW-0732">Signal</keyword>
<reference evidence="3" key="1">
    <citation type="submission" date="2009-08" db="EMBL/GenBank/DDBJ databases">
        <title>The complete genome of Chitinophaga pinensis DSM 2588.</title>
        <authorList>
            <consortium name="US DOE Joint Genome Institute (JGI-PGF)"/>
            <person name="Lucas S."/>
            <person name="Copeland A."/>
            <person name="Lapidus A."/>
            <person name="Glavina del Rio T."/>
            <person name="Dalin E."/>
            <person name="Tice H."/>
            <person name="Bruce D."/>
            <person name="Goodwin L."/>
            <person name="Pitluck S."/>
            <person name="Kyrpides N."/>
            <person name="Mavromatis K."/>
            <person name="Ivanova N."/>
            <person name="Mikhailova N."/>
            <person name="Sims D."/>
            <person name="Meinche L."/>
            <person name="Brettin T."/>
            <person name="Detter J.C."/>
            <person name="Han C."/>
            <person name="Larimer F."/>
            <person name="Land M."/>
            <person name="Hauser L."/>
            <person name="Markowitz V."/>
            <person name="Cheng J.-F."/>
            <person name="Hugenholtz P."/>
            <person name="Woyke T."/>
            <person name="Wu D."/>
            <person name="Spring S."/>
            <person name="Klenk H.-P."/>
            <person name="Eisen J.A."/>
        </authorList>
    </citation>
    <scope>NUCLEOTIDE SEQUENCE [LARGE SCALE GENOMIC DNA]</scope>
    <source>
        <strain evidence="3">ATCC 43595 / DSM 2588 / LMG 13176 / NBRC 15968 / NCIMB 11800 / UQM 2034</strain>
    </source>
</reference>
<dbReference type="KEGG" id="cpi:Cpin_2452"/>
<dbReference type="EMBL" id="CP001699">
    <property type="protein sequence ID" value="ACU59940.1"/>
    <property type="molecule type" value="Genomic_DNA"/>
</dbReference>
<evidence type="ECO:0000256" key="1">
    <source>
        <dbReference type="SAM" id="SignalP"/>
    </source>
</evidence>
<name>A0A979G375_CHIPD</name>
<proteinExistence type="predicted"/>
<dbReference type="OrthoDB" id="9823628at2"/>
<dbReference type="RefSeq" id="WP_012790116.1">
    <property type="nucleotide sequence ID" value="NC_013132.1"/>
</dbReference>
<dbReference type="AlphaFoldDB" id="A0A979G375"/>
<accession>A0A979G375</accession>
<gene>
    <name evidence="2" type="ordered locus">Cpin_2452</name>
</gene>
<protein>
    <submittedName>
        <fullName evidence="2">Uncharacterized protein</fullName>
    </submittedName>
</protein>
<feature type="signal peptide" evidence="1">
    <location>
        <begin position="1"/>
        <end position="18"/>
    </location>
</feature>
<organism evidence="2 3">
    <name type="scientific">Chitinophaga pinensis (strain ATCC 43595 / DSM 2588 / LMG 13176 / NBRC 15968 / NCIMB 11800 / UQM 2034)</name>
    <dbReference type="NCBI Taxonomy" id="485918"/>
    <lineage>
        <taxon>Bacteria</taxon>
        <taxon>Pseudomonadati</taxon>
        <taxon>Bacteroidota</taxon>
        <taxon>Chitinophagia</taxon>
        <taxon>Chitinophagales</taxon>
        <taxon>Chitinophagaceae</taxon>
        <taxon>Chitinophaga</taxon>
    </lineage>
</organism>
<reference evidence="2 3" key="2">
    <citation type="journal article" date="2010" name="Stand. Genomic Sci.">
        <title>Complete genome sequence of Chitinophaga pinensis type strain (UQM 2034).</title>
        <authorList>
            <person name="Glavina Del Rio T."/>
            <person name="Abt B."/>
            <person name="Spring S."/>
            <person name="Lapidus A."/>
            <person name="Nolan M."/>
            <person name="Tice H."/>
            <person name="Copeland A."/>
            <person name="Cheng J.F."/>
            <person name="Chen F."/>
            <person name="Bruce D."/>
            <person name="Goodwin L."/>
            <person name="Pitluck S."/>
            <person name="Ivanova N."/>
            <person name="Mavromatis K."/>
            <person name="Mikhailova N."/>
            <person name="Pati A."/>
            <person name="Chen A."/>
            <person name="Palaniappan K."/>
            <person name="Land M."/>
            <person name="Hauser L."/>
            <person name="Chang Y.J."/>
            <person name="Jeffries C.D."/>
            <person name="Chain P."/>
            <person name="Saunders E."/>
            <person name="Detter J.C."/>
            <person name="Brettin T."/>
            <person name="Rohde M."/>
            <person name="Goker M."/>
            <person name="Bristow J."/>
            <person name="Eisen J.A."/>
            <person name="Markowitz V."/>
            <person name="Hugenholtz P."/>
            <person name="Kyrpides N.C."/>
            <person name="Klenk H.P."/>
            <person name="Lucas S."/>
        </authorList>
    </citation>
    <scope>NUCLEOTIDE SEQUENCE [LARGE SCALE GENOMIC DNA]</scope>
    <source>
        <strain evidence="3">ATCC 43595 / DSM 2588 / LMG 13176 / NBRC 15968 / NCIMB 11800 / UQM 2034</strain>
    </source>
</reference>
<evidence type="ECO:0000313" key="3">
    <source>
        <dbReference type="Proteomes" id="UP000002215"/>
    </source>
</evidence>